<dbReference type="InterPro" id="IPR000555">
    <property type="entry name" value="JAMM/MPN+_dom"/>
</dbReference>
<keyword evidence="2" id="KW-0539">Nucleus</keyword>
<comment type="subcellular location">
    <subcellularLocation>
        <location evidence="2">Cytoplasm</location>
    </subcellularLocation>
    <subcellularLocation>
        <location evidence="2">Nucleus</location>
    </subcellularLocation>
</comment>
<dbReference type="GO" id="GO:0005737">
    <property type="term" value="C:cytoplasm"/>
    <property type="evidence" value="ECO:0007669"/>
    <property type="project" value="UniProtKB-SubCell"/>
</dbReference>
<keyword evidence="6" id="KW-1185">Reference proteome</keyword>
<feature type="region of interest" description="Disordered" evidence="3">
    <location>
        <begin position="274"/>
        <end position="301"/>
    </location>
</feature>
<accession>A0A9W9JL12</accession>
<evidence type="ECO:0000313" key="5">
    <source>
        <dbReference type="EMBL" id="KAJ5198883.1"/>
    </source>
</evidence>
<evidence type="ECO:0000259" key="4">
    <source>
        <dbReference type="PROSITE" id="PS50249"/>
    </source>
</evidence>
<evidence type="ECO:0000256" key="2">
    <source>
        <dbReference type="RuleBase" id="RU367006"/>
    </source>
</evidence>
<dbReference type="Pfam" id="PF13012">
    <property type="entry name" value="MitMem_reg"/>
    <property type="match status" value="1"/>
</dbReference>
<reference evidence="5" key="2">
    <citation type="journal article" date="2023" name="IMA Fungus">
        <title>Comparative genomic study of the Penicillium genus elucidates a diverse pangenome and 15 lateral gene transfer events.</title>
        <authorList>
            <person name="Petersen C."/>
            <person name="Sorensen T."/>
            <person name="Nielsen M.R."/>
            <person name="Sondergaard T.E."/>
            <person name="Sorensen J.L."/>
            <person name="Fitzpatrick D.A."/>
            <person name="Frisvad J.C."/>
            <person name="Nielsen K.L."/>
        </authorList>
    </citation>
    <scope>NUCLEOTIDE SEQUENCE</scope>
    <source>
        <strain evidence="5">IBT 16849</strain>
    </source>
</reference>
<comment type="function">
    <text evidence="2">Component of the COP9 signalosome complex (CSN), a complex involved in various cellular and developmental processes.</text>
</comment>
<comment type="caution">
    <text evidence="5">The sequence shown here is derived from an EMBL/GenBank/DDBJ whole genome shotgun (WGS) entry which is preliminary data.</text>
</comment>
<dbReference type="Proteomes" id="UP001150879">
    <property type="component" value="Unassembled WGS sequence"/>
</dbReference>
<gene>
    <name evidence="5" type="ORF">N7472_004087</name>
</gene>
<proteinExistence type="inferred from homology"/>
<feature type="domain" description="MPN" evidence="4">
    <location>
        <begin position="77"/>
        <end position="221"/>
    </location>
</feature>
<keyword evidence="2" id="KW-0736">Signalosome</keyword>
<dbReference type="InterPro" id="IPR037518">
    <property type="entry name" value="MPN"/>
</dbReference>
<sequence>MDAFMTGEARRPLRRGESSLSPQASTSNRPNMTASTKRIYYSVPHQKFLYIPGSQPTAMEPPQSLVSQKSSDSGLHIQLHPLVLLTISDQITRHAARQQHGPIIGGLLGQQNGREITLEHAFECPVTCGLNDEVILPAAWFEERLQQFKDVHKNPALDLVGWWSTAPSTGPNDAHLPLHRQILQDYNESAVFLAFHPSQLQDSGSSGGKLPLTVYESVHEGDTAPDASKDMQVDGEEPGLNIKFRELPYSVETGESEMIGIDTIVQASGTASLNATQEPTKRAQQTEQPESNKQSSQVELSQEEDELIASLSTRLNAVRTLESRTFLIKSYLSSLSEADFISDRSKDNTSTTKLSHPILRNINSLLSHLSILSPSEQSTFSTEVLSQSNDVLLISLLGQLGDNVKAMRELGRKSAVVQSARHVATARKDPSMLQRSFNDEFYSQGGRGGPGSGMYS</sequence>
<evidence type="ECO:0000313" key="6">
    <source>
        <dbReference type="Proteomes" id="UP001150879"/>
    </source>
</evidence>
<keyword evidence="2" id="KW-0963">Cytoplasm</keyword>
<evidence type="ECO:0000256" key="3">
    <source>
        <dbReference type="SAM" id="MobiDB-lite"/>
    </source>
</evidence>
<comment type="similarity">
    <text evidence="1 2">Belongs to the peptidase M67A family. CSN6 subfamily.</text>
</comment>
<feature type="compositionally biased region" description="Polar residues" evidence="3">
    <location>
        <begin position="18"/>
        <end position="35"/>
    </location>
</feature>
<evidence type="ECO:0000256" key="1">
    <source>
        <dbReference type="ARBA" id="ARBA00010893"/>
    </source>
</evidence>
<dbReference type="GO" id="GO:0008237">
    <property type="term" value="F:metallopeptidase activity"/>
    <property type="evidence" value="ECO:0007669"/>
    <property type="project" value="InterPro"/>
</dbReference>
<dbReference type="AlphaFoldDB" id="A0A9W9JL12"/>
<dbReference type="PANTHER" id="PTHR10540:SF8">
    <property type="entry name" value="COP9 SIGNALOSOME COMPLEX SUBUNIT 6"/>
    <property type="match status" value="1"/>
</dbReference>
<feature type="region of interest" description="Disordered" evidence="3">
    <location>
        <begin position="1"/>
        <end position="35"/>
    </location>
</feature>
<dbReference type="CDD" id="cd08063">
    <property type="entry name" value="MPN_CSN6"/>
    <property type="match status" value="1"/>
</dbReference>
<feature type="compositionally biased region" description="Polar residues" evidence="3">
    <location>
        <begin position="274"/>
        <end position="300"/>
    </location>
</feature>
<dbReference type="OrthoDB" id="1378at2759"/>
<dbReference type="InterPro" id="IPR024969">
    <property type="entry name" value="EIF3F/CSN6-like_C"/>
</dbReference>
<dbReference type="GO" id="GO:0008180">
    <property type="term" value="C:COP9 signalosome"/>
    <property type="evidence" value="ECO:0007669"/>
    <property type="project" value="UniProtKB-UniRule"/>
</dbReference>
<protein>
    <recommendedName>
        <fullName evidence="2">COP9 signalosome complex subunit 6</fullName>
    </recommendedName>
</protein>
<name>A0A9W9JL12_9EURO</name>
<reference evidence="5" key="1">
    <citation type="submission" date="2022-11" db="EMBL/GenBank/DDBJ databases">
        <authorList>
            <person name="Petersen C."/>
        </authorList>
    </citation>
    <scope>NUCLEOTIDE SEQUENCE</scope>
    <source>
        <strain evidence="5">IBT 16849</strain>
    </source>
</reference>
<dbReference type="InterPro" id="IPR033859">
    <property type="entry name" value="MPN_CSN6"/>
</dbReference>
<organism evidence="5 6">
    <name type="scientific">Penicillium cf. griseofulvum</name>
    <dbReference type="NCBI Taxonomy" id="2972120"/>
    <lineage>
        <taxon>Eukaryota</taxon>
        <taxon>Fungi</taxon>
        <taxon>Dikarya</taxon>
        <taxon>Ascomycota</taxon>
        <taxon>Pezizomycotina</taxon>
        <taxon>Eurotiomycetes</taxon>
        <taxon>Eurotiomycetidae</taxon>
        <taxon>Eurotiales</taxon>
        <taxon>Aspergillaceae</taxon>
        <taxon>Penicillium</taxon>
    </lineage>
</organism>
<dbReference type="GO" id="GO:0000338">
    <property type="term" value="P:protein deneddylation"/>
    <property type="evidence" value="ECO:0007669"/>
    <property type="project" value="InterPro"/>
</dbReference>
<dbReference type="PANTHER" id="PTHR10540">
    <property type="entry name" value="EUKARYOTIC TRANSLATION INITIATION FACTOR 3 SUBUNIT F-RELATED"/>
    <property type="match status" value="1"/>
</dbReference>
<dbReference type="PROSITE" id="PS50249">
    <property type="entry name" value="MPN"/>
    <property type="match status" value="1"/>
</dbReference>
<feature type="compositionally biased region" description="Basic and acidic residues" evidence="3">
    <location>
        <begin position="8"/>
        <end position="17"/>
    </location>
</feature>
<dbReference type="EMBL" id="JAPQKP010000003">
    <property type="protein sequence ID" value="KAJ5198883.1"/>
    <property type="molecule type" value="Genomic_DNA"/>
</dbReference>
<dbReference type="Gene3D" id="3.40.140.10">
    <property type="entry name" value="Cytidine Deaminase, domain 2"/>
    <property type="match status" value="1"/>
</dbReference>
<dbReference type="Pfam" id="PF01398">
    <property type="entry name" value="JAB"/>
    <property type="match status" value="1"/>
</dbReference>